<protein>
    <submittedName>
        <fullName evidence="2">Uncharacterized protein</fullName>
    </submittedName>
</protein>
<evidence type="ECO:0000256" key="1">
    <source>
        <dbReference type="SAM" id="MobiDB-lite"/>
    </source>
</evidence>
<accession>A0AAD6WK46</accession>
<evidence type="ECO:0000313" key="3">
    <source>
        <dbReference type="Proteomes" id="UP001164929"/>
    </source>
</evidence>
<feature type="compositionally biased region" description="Polar residues" evidence="1">
    <location>
        <begin position="89"/>
        <end position="98"/>
    </location>
</feature>
<dbReference type="AlphaFoldDB" id="A0AAD6WK46"/>
<dbReference type="EMBL" id="JAQIZT010000001">
    <property type="protein sequence ID" value="KAJ7013299.1"/>
    <property type="molecule type" value="Genomic_DNA"/>
</dbReference>
<dbReference type="Proteomes" id="UP001164929">
    <property type="component" value="Chromosome 1"/>
</dbReference>
<evidence type="ECO:0000313" key="2">
    <source>
        <dbReference type="EMBL" id="KAJ7013299.1"/>
    </source>
</evidence>
<gene>
    <name evidence="2" type="ORF">NC653_003097</name>
</gene>
<proteinExistence type="predicted"/>
<comment type="caution">
    <text evidence="2">The sequence shown here is derived from an EMBL/GenBank/DDBJ whole genome shotgun (WGS) entry which is preliminary data.</text>
</comment>
<feature type="region of interest" description="Disordered" evidence="1">
    <location>
        <begin position="60"/>
        <end position="98"/>
    </location>
</feature>
<organism evidence="2 3">
    <name type="scientific">Populus alba x Populus x berolinensis</name>
    <dbReference type="NCBI Taxonomy" id="444605"/>
    <lineage>
        <taxon>Eukaryota</taxon>
        <taxon>Viridiplantae</taxon>
        <taxon>Streptophyta</taxon>
        <taxon>Embryophyta</taxon>
        <taxon>Tracheophyta</taxon>
        <taxon>Spermatophyta</taxon>
        <taxon>Magnoliopsida</taxon>
        <taxon>eudicotyledons</taxon>
        <taxon>Gunneridae</taxon>
        <taxon>Pentapetalae</taxon>
        <taxon>rosids</taxon>
        <taxon>fabids</taxon>
        <taxon>Malpighiales</taxon>
        <taxon>Salicaceae</taxon>
        <taxon>Saliceae</taxon>
        <taxon>Populus</taxon>
    </lineage>
</organism>
<sequence length="98" mass="10553">MPFSGARLSTFIEVDGSPVANGSPSLEGFLVEDCSYKEDLEKEHLDFTFSEDEYEKYPISSPSLAIPVPSTSPNNVSLDPSKTEKTGKSHSPPSASGR</sequence>
<name>A0AAD6WK46_9ROSI</name>
<reference evidence="2 3" key="1">
    <citation type="journal article" date="2023" name="Mol. Ecol. Resour.">
        <title>Chromosome-level genome assembly of a triploid poplar Populus alba 'Berolinensis'.</title>
        <authorList>
            <person name="Chen S."/>
            <person name="Yu Y."/>
            <person name="Wang X."/>
            <person name="Wang S."/>
            <person name="Zhang T."/>
            <person name="Zhou Y."/>
            <person name="He R."/>
            <person name="Meng N."/>
            <person name="Wang Y."/>
            <person name="Liu W."/>
            <person name="Liu Z."/>
            <person name="Liu J."/>
            <person name="Guo Q."/>
            <person name="Huang H."/>
            <person name="Sederoff R.R."/>
            <person name="Wang G."/>
            <person name="Qu G."/>
            <person name="Chen S."/>
        </authorList>
    </citation>
    <scope>NUCLEOTIDE SEQUENCE [LARGE SCALE GENOMIC DNA]</scope>
    <source>
        <strain evidence="2">SC-2020</strain>
    </source>
</reference>
<keyword evidence="3" id="KW-1185">Reference proteome</keyword>
<feature type="compositionally biased region" description="Polar residues" evidence="1">
    <location>
        <begin position="69"/>
        <end position="80"/>
    </location>
</feature>